<reference evidence="2 3" key="1">
    <citation type="submission" date="2020-08" db="EMBL/GenBank/DDBJ databases">
        <authorList>
            <person name="Seo M.-J."/>
        </authorList>
    </citation>
    <scope>NUCLEOTIDE SEQUENCE [LARGE SCALE GENOMIC DNA]</scope>
    <source>
        <strain evidence="2 3">KIGAM211</strain>
    </source>
</reference>
<sequence length="528" mass="56737">MSPRALPLTLAALLALALPSGAGAAGAAGAAAPTATTGRAAAPVTQVNDCWSTDNGEPVIDSYDVSPAVVDTDAGPVEVQLTVQAHDTGGPGPATGLRSVRFSLWAAQPYSGPRDGQSLDTLLTQDSDGSWHGSVTVPAHTGATYNSQITVVDGADEGTLSEAHLVYEQQQDVLTATGTEEFPDDTTAPTMTALSVSRTQVDTRRRAQSVDLEATVTDDDSGVQRVDVFLLRKDRTSNNGGIDTVTLTRVEGTDTFRGRVRFRRWLGNSQRVLFAEVEDRAGNTRRYRRETMAERGFASRIDVVSGPYNVEGPRVVRVLRAAPSIDVRRHGGWYAVRVLLADRQGIRAAQVRLATDNPPAQLHRVSGTDRRAVWAGRVHVRPCSSGPRTTDLHVRTWDRQGRTGNDHSRDVRLITRDLTPAWARSVWRNTPHVFTFDEPVHGISPTNVVVYDADAADPHQIAGTWACRNGAGSTVDCLTGPVIKATFTADDPDAPAPGAVDWSPDHHLDVLDRKGNPSGLLLSPMVLD</sequence>
<evidence type="ECO:0000313" key="3">
    <source>
        <dbReference type="Proteomes" id="UP000523955"/>
    </source>
</evidence>
<dbReference type="Proteomes" id="UP000523955">
    <property type="component" value="Unassembled WGS sequence"/>
</dbReference>
<dbReference type="EMBL" id="JACKXE010000001">
    <property type="protein sequence ID" value="MBB6626073.1"/>
    <property type="molecule type" value="Genomic_DNA"/>
</dbReference>
<feature type="chain" id="PRO_5039409138" evidence="1">
    <location>
        <begin position="25"/>
        <end position="528"/>
    </location>
</feature>
<comment type="caution">
    <text evidence="2">The sequence shown here is derived from an EMBL/GenBank/DDBJ whole genome shotgun (WGS) entry which is preliminary data.</text>
</comment>
<name>A0A7X0RD32_9ACTN</name>
<dbReference type="RefSeq" id="WP_185251384.1">
    <property type="nucleotide sequence ID" value="NZ_JACKXE010000001.1"/>
</dbReference>
<proteinExistence type="predicted"/>
<feature type="signal peptide" evidence="1">
    <location>
        <begin position="1"/>
        <end position="24"/>
    </location>
</feature>
<evidence type="ECO:0000313" key="2">
    <source>
        <dbReference type="EMBL" id="MBB6626073.1"/>
    </source>
</evidence>
<gene>
    <name evidence="2" type="ORF">H5V45_01950</name>
</gene>
<dbReference type="AlphaFoldDB" id="A0A7X0RD32"/>
<organism evidence="2 3">
    <name type="scientific">Nocardioides luti</name>
    <dbReference type="NCBI Taxonomy" id="2761101"/>
    <lineage>
        <taxon>Bacteria</taxon>
        <taxon>Bacillati</taxon>
        <taxon>Actinomycetota</taxon>
        <taxon>Actinomycetes</taxon>
        <taxon>Propionibacteriales</taxon>
        <taxon>Nocardioidaceae</taxon>
        <taxon>Nocardioides</taxon>
    </lineage>
</organism>
<accession>A0A7X0RD32</accession>
<keyword evidence="1" id="KW-0732">Signal</keyword>
<protein>
    <submittedName>
        <fullName evidence="2">Uncharacterized protein</fullName>
    </submittedName>
</protein>
<evidence type="ECO:0000256" key="1">
    <source>
        <dbReference type="SAM" id="SignalP"/>
    </source>
</evidence>
<keyword evidence="3" id="KW-1185">Reference proteome</keyword>